<protein>
    <submittedName>
        <fullName evidence="7">Tetraspanin 32</fullName>
    </submittedName>
</protein>
<evidence type="ECO:0000256" key="5">
    <source>
        <dbReference type="SAM" id="MobiDB-lite"/>
    </source>
</evidence>
<organism evidence="7 8">
    <name type="scientific">Capra hircus</name>
    <name type="common">Goat</name>
    <dbReference type="NCBI Taxonomy" id="9925"/>
    <lineage>
        <taxon>Eukaryota</taxon>
        <taxon>Metazoa</taxon>
        <taxon>Chordata</taxon>
        <taxon>Craniata</taxon>
        <taxon>Vertebrata</taxon>
        <taxon>Euteleostomi</taxon>
        <taxon>Mammalia</taxon>
        <taxon>Eutheria</taxon>
        <taxon>Laurasiatheria</taxon>
        <taxon>Artiodactyla</taxon>
        <taxon>Ruminantia</taxon>
        <taxon>Pecora</taxon>
        <taxon>Bovidae</taxon>
        <taxon>Caprinae</taxon>
        <taxon>Capra</taxon>
    </lineage>
</organism>
<evidence type="ECO:0000256" key="3">
    <source>
        <dbReference type="ARBA" id="ARBA00022989"/>
    </source>
</evidence>
<dbReference type="InterPro" id="IPR042782">
    <property type="entry name" value="PHEMX_LEL"/>
</dbReference>
<name>A0A452ESC3_CAPHI</name>
<feature type="region of interest" description="Disordered" evidence="5">
    <location>
        <begin position="86"/>
        <end position="107"/>
    </location>
</feature>
<dbReference type="Bgee" id="ENSCHIG00000015802">
    <property type="expression patterns" value="Expressed in spleen and 15 other cell types or tissues"/>
</dbReference>
<dbReference type="CDD" id="cd03153">
    <property type="entry name" value="PHEMX_like_LEL"/>
    <property type="match status" value="1"/>
</dbReference>
<evidence type="ECO:0000256" key="1">
    <source>
        <dbReference type="ARBA" id="ARBA00004141"/>
    </source>
</evidence>
<feature type="transmembrane region" description="Helical" evidence="6">
    <location>
        <begin position="170"/>
        <end position="191"/>
    </location>
</feature>
<keyword evidence="4 6" id="KW-0472">Membrane</keyword>
<evidence type="ECO:0000256" key="6">
    <source>
        <dbReference type="SAM" id="Phobius"/>
    </source>
</evidence>
<proteinExistence type="predicted"/>
<dbReference type="GeneTree" id="ENSGT00390000003287"/>
<gene>
    <name evidence="7" type="primary">TSPAN32</name>
</gene>
<reference evidence="7" key="2">
    <citation type="submission" date="2025-08" db="UniProtKB">
        <authorList>
            <consortium name="Ensembl"/>
        </authorList>
    </citation>
    <scope>IDENTIFICATION</scope>
</reference>
<feature type="region of interest" description="Disordered" evidence="5">
    <location>
        <begin position="316"/>
        <end position="383"/>
    </location>
</feature>
<evidence type="ECO:0000313" key="8">
    <source>
        <dbReference type="Proteomes" id="UP000291000"/>
    </source>
</evidence>
<reference evidence="7 8" key="1">
    <citation type="submission" date="2016-04" db="EMBL/GenBank/DDBJ databases">
        <title>Polished mammalian reference genomes with single-molecule sequencing and chromosome conformation capture applied to the Capra hircus genome.</title>
        <authorList>
            <person name="Bickhart D.M."/>
            <person name="Koren S."/>
            <person name="Rosen B."/>
            <person name="Hastie A."/>
            <person name="Liachko I."/>
            <person name="Sullivan S.T."/>
            <person name="Burton J."/>
            <person name="Sayre B.L."/>
            <person name="Huson H.J."/>
            <person name="Lee J."/>
            <person name="Lam E."/>
            <person name="Kelley C.M."/>
            <person name="Hutchison J.L."/>
            <person name="Zhou Y."/>
            <person name="Sun J."/>
            <person name="Crisa A."/>
            <person name="Schwartz J.C."/>
            <person name="Hammond J.A."/>
            <person name="Schroeder S.G."/>
            <person name="Liu G.E."/>
            <person name="Dunham M."/>
            <person name="Shendure J."/>
            <person name="Sonstegard T.S."/>
            <person name="Phillippy A.M."/>
            <person name="Van Tassell C.P."/>
            <person name="Smith T.P."/>
        </authorList>
    </citation>
    <scope>NUCLEOTIDE SEQUENCE [LARGE SCALE GENOMIC DNA]</scope>
</reference>
<dbReference type="EMBL" id="LWLT01000026">
    <property type="status" value="NOT_ANNOTATED_CDS"/>
    <property type="molecule type" value="Genomic_DNA"/>
</dbReference>
<accession>A0A452ESC3</accession>
<dbReference type="AlphaFoldDB" id="A0A452ESC3"/>
<keyword evidence="3 6" id="KW-1133">Transmembrane helix</keyword>
<sequence length="383" mass="40919">MALPGARAHPSGRPHLPARVLGAWARGGAAGGRKLALPPLPFLPALFLGHPEAQFLGMLTGRWVTNLTQLLSGQLLSEVPTQLETKTTVGGRGGGGRRGWGREWRAEESSRTSMEPCGRVRVAKCQMLATSLFVLLLGSAMAATAALSYFGPHFAVISPVSADRTTYEALHHWAFSAGIALAALLTLGAVLSAAATVRGAGGLMAAAFLSFALVFCALVQAAFWRAHSPTQVEDAVLDAYDRAYERALRSVPGSGRQELVVIQDTFQCCGKRSPLGLLEGSEAGLCQGEEAARQVYAMLLSSFIWFSIRSGRYSVSQRARSRPPQEPRVYRRIQEGSPSQRPSKADASGGRLSPSRHSGQLLLLRDTHPPTHRSGDAAVSTRM</sequence>
<keyword evidence="2 6" id="KW-0812">Transmembrane</keyword>
<dbReference type="GO" id="GO:0016020">
    <property type="term" value="C:membrane"/>
    <property type="evidence" value="ECO:0007669"/>
    <property type="project" value="UniProtKB-SubCell"/>
</dbReference>
<dbReference type="SUPFAM" id="SSF48652">
    <property type="entry name" value="Tetraspanin"/>
    <property type="match status" value="1"/>
</dbReference>
<feature type="compositionally biased region" description="Basic and acidic residues" evidence="5">
    <location>
        <begin position="323"/>
        <end position="334"/>
    </location>
</feature>
<feature type="transmembrane region" description="Helical" evidence="6">
    <location>
        <begin position="128"/>
        <end position="150"/>
    </location>
</feature>
<reference evidence="7" key="3">
    <citation type="submission" date="2025-09" db="UniProtKB">
        <authorList>
            <consortium name="Ensembl"/>
        </authorList>
    </citation>
    <scope>IDENTIFICATION</scope>
</reference>
<comment type="subcellular location">
    <subcellularLocation>
        <location evidence="1">Membrane</location>
        <topology evidence="1">Multi-pass membrane protein</topology>
    </subcellularLocation>
</comment>
<evidence type="ECO:0000313" key="7">
    <source>
        <dbReference type="Ensembl" id="ENSCHIP00000015000.1"/>
    </source>
</evidence>
<dbReference type="Proteomes" id="UP000291000">
    <property type="component" value="Chromosome 29"/>
</dbReference>
<dbReference type="InterPro" id="IPR008952">
    <property type="entry name" value="Tetraspanin_EC2_sf"/>
</dbReference>
<dbReference type="Ensembl" id="ENSCHIT00000022801.1">
    <property type="protein sequence ID" value="ENSCHIP00000015000.1"/>
    <property type="gene ID" value="ENSCHIG00000015802.1"/>
</dbReference>
<feature type="transmembrane region" description="Helical" evidence="6">
    <location>
        <begin position="203"/>
        <end position="224"/>
    </location>
</feature>
<keyword evidence="8" id="KW-1185">Reference proteome</keyword>
<dbReference type="InterPro" id="IPR018499">
    <property type="entry name" value="Tetraspanin/Peripherin"/>
</dbReference>
<feature type="compositionally biased region" description="Basic and acidic residues" evidence="5">
    <location>
        <begin position="365"/>
        <end position="375"/>
    </location>
</feature>
<evidence type="ECO:0000256" key="4">
    <source>
        <dbReference type="ARBA" id="ARBA00023136"/>
    </source>
</evidence>
<evidence type="ECO:0000256" key="2">
    <source>
        <dbReference type="ARBA" id="ARBA00022692"/>
    </source>
</evidence>
<dbReference type="Pfam" id="PF00335">
    <property type="entry name" value="Tetraspanin"/>
    <property type="match status" value="1"/>
</dbReference>